<feature type="transmembrane region" description="Helical" evidence="1">
    <location>
        <begin position="128"/>
        <end position="145"/>
    </location>
</feature>
<keyword evidence="1" id="KW-0472">Membrane</keyword>
<keyword evidence="1" id="KW-0812">Transmembrane</keyword>
<dbReference type="Pfam" id="PF00211">
    <property type="entry name" value="Guanylate_cyc"/>
    <property type="match status" value="1"/>
</dbReference>
<dbReference type="PROSITE" id="PS50125">
    <property type="entry name" value="GUANYLATE_CYCLASE_2"/>
    <property type="match status" value="1"/>
</dbReference>
<dbReference type="GO" id="GO:0035556">
    <property type="term" value="P:intracellular signal transduction"/>
    <property type="evidence" value="ECO:0007669"/>
    <property type="project" value="InterPro"/>
</dbReference>
<evidence type="ECO:0000313" key="3">
    <source>
        <dbReference type="EMBL" id="AFM13540.1"/>
    </source>
</evidence>
<feature type="transmembrane region" description="Helical" evidence="1">
    <location>
        <begin position="96"/>
        <end position="116"/>
    </location>
</feature>
<feature type="domain" description="Guanylate cyclase" evidence="2">
    <location>
        <begin position="265"/>
        <end position="400"/>
    </location>
</feature>
<dbReference type="GO" id="GO:0006171">
    <property type="term" value="P:cAMP biosynthetic process"/>
    <property type="evidence" value="ECO:0007669"/>
    <property type="project" value="TreeGrafter"/>
</dbReference>
<dbReference type="SUPFAM" id="SSF55073">
    <property type="entry name" value="Nucleotide cyclase"/>
    <property type="match status" value="1"/>
</dbReference>
<name>I4B8D3_TURPD</name>
<feature type="transmembrane region" description="Helical" evidence="1">
    <location>
        <begin position="152"/>
        <end position="172"/>
    </location>
</feature>
<dbReference type="RefSeq" id="WP_014804042.1">
    <property type="nucleotide sequence ID" value="NC_018020.1"/>
</dbReference>
<keyword evidence="1" id="KW-1133">Transmembrane helix</keyword>
<dbReference type="InterPro" id="IPR029787">
    <property type="entry name" value="Nucleotide_cyclase"/>
</dbReference>
<gene>
    <name evidence="3" type="ordered locus">Turpa_2901</name>
</gene>
<evidence type="ECO:0000256" key="1">
    <source>
        <dbReference type="SAM" id="Phobius"/>
    </source>
</evidence>
<dbReference type="PANTHER" id="PTHR43081:SF1">
    <property type="entry name" value="ADENYLATE CYCLASE, TERMINAL-DIFFERENTIATION SPECIFIC"/>
    <property type="match status" value="1"/>
</dbReference>
<proteinExistence type="predicted"/>
<reference evidence="3 4" key="1">
    <citation type="submission" date="2012-06" db="EMBL/GenBank/DDBJ databases">
        <title>The complete chromosome of genome of Turneriella parva DSM 21527.</title>
        <authorList>
            <consortium name="US DOE Joint Genome Institute (JGI-PGF)"/>
            <person name="Lucas S."/>
            <person name="Han J."/>
            <person name="Lapidus A."/>
            <person name="Bruce D."/>
            <person name="Goodwin L."/>
            <person name="Pitluck S."/>
            <person name="Peters L."/>
            <person name="Kyrpides N."/>
            <person name="Mavromatis K."/>
            <person name="Ivanova N."/>
            <person name="Mikhailova N."/>
            <person name="Chertkov O."/>
            <person name="Detter J.C."/>
            <person name="Tapia R."/>
            <person name="Han C."/>
            <person name="Land M."/>
            <person name="Hauser L."/>
            <person name="Markowitz V."/>
            <person name="Cheng J.-F."/>
            <person name="Hugenholtz P."/>
            <person name="Woyke T."/>
            <person name="Wu D."/>
            <person name="Gronow S."/>
            <person name="Wellnitz S."/>
            <person name="Brambilla E."/>
            <person name="Klenk H.-P."/>
            <person name="Eisen J.A."/>
        </authorList>
    </citation>
    <scope>NUCLEOTIDE SEQUENCE [LARGE SCALE GENOMIC DNA]</scope>
    <source>
        <strain evidence="4">ATCC BAA-1111 / DSM 21527 / NCTC 11395 / H</strain>
    </source>
</reference>
<feature type="transmembrane region" description="Helical" evidence="1">
    <location>
        <begin position="64"/>
        <end position="84"/>
    </location>
</feature>
<keyword evidence="4" id="KW-1185">Reference proteome</keyword>
<dbReference type="PATRIC" id="fig|869212.3.peg.2923"/>
<dbReference type="OrthoDB" id="9806704at2"/>
<protein>
    <submittedName>
        <fullName evidence="3">Adenylate/guanylate cyclase</fullName>
    </submittedName>
</protein>
<dbReference type="KEGG" id="tpx:Turpa_2901"/>
<dbReference type="SMART" id="SM00044">
    <property type="entry name" value="CYCc"/>
    <property type="match status" value="1"/>
</dbReference>
<dbReference type="STRING" id="869212.Turpa_2901"/>
<dbReference type="InterPro" id="IPR001054">
    <property type="entry name" value="A/G_cyclase"/>
</dbReference>
<dbReference type="EMBL" id="CP002959">
    <property type="protein sequence ID" value="AFM13540.1"/>
    <property type="molecule type" value="Genomic_DNA"/>
</dbReference>
<sequence>MFSRLRQFACDMRAMQSGQLEPAVRDALVREEENGARALLAFRFALFFVFVIASATAPSELIDVIANLAFCLVYAVIVMMQWYLQRKNLHRAMHRFNYFLITADHLLFASLLFFYYKTYSPDNFNHAMKSPYMVLMLIPTLTTMVQFRHTLVFFSGVVFVLIVSCFFAFALISGAPGTKSWTSYILGDALIYPAWLGLWLLLPLTVTSLVAYAIFRSIRMVMAIGKIEGERRQLSRYFSPAVVEEITAGGSAGMSLAGSERREVAVLFADIRSFTALSENMAPHEVASMLSELRQIQMQAVFENGGMVDKFIGDAIMAVFGAPRSSGTFAQDVQNACAAGLAMRAALARFNEKRSAEGKAPIRIGIGIHAGEVFAGNLGGEGQLEYTVIGDVVNTASRIEHLCKKAQADFLISETVASLVQDKIVHSKIGLVKIRGREQPMAIHKVQGT</sequence>
<feature type="transmembrane region" description="Helical" evidence="1">
    <location>
        <begin position="192"/>
        <end position="215"/>
    </location>
</feature>
<dbReference type="Proteomes" id="UP000006048">
    <property type="component" value="Chromosome"/>
</dbReference>
<organism evidence="3 4">
    <name type="scientific">Turneriella parva (strain ATCC BAA-1111 / DSM 21527 / NCTC 11395 / H)</name>
    <name type="common">Leptospira parva</name>
    <dbReference type="NCBI Taxonomy" id="869212"/>
    <lineage>
        <taxon>Bacteria</taxon>
        <taxon>Pseudomonadati</taxon>
        <taxon>Spirochaetota</taxon>
        <taxon>Spirochaetia</taxon>
        <taxon>Leptospirales</taxon>
        <taxon>Leptospiraceae</taxon>
        <taxon>Turneriella</taxon>
    </lineage>
</organism>
<dbReference type="GO" id="GO:0004016">
    <property type="term" value="F:adenylate cyclase activity"/>
    <property type="evidence" value="ECO:0007669"/>
    <property type="project" value="UniProtKB-ARBA"/>
</dbReference>
<dbReference type="HOGENOM" id="CLU_570848_0_0_12"/>
<dbReference type="CDD" id="cd07302">
    <property type="entry name" value="CHD"/>
    <property type="match status" value="1"/>
</dbReference>
<evidence type="ECO:0000259" key="2">
    <source>
        <dbReference type="PROSITE" id="PS50125"/>
    </source>
</evidence>
<dbReference type="InterPro" id="IPR050697">
    <property type="entry name" value="Adenylyl/Guanylyl_Cyclase_3/4"/>
</dbReference>
<dbReference type="Gene3D" id="3.30.70.1230">
    <property type="entry name" value="Nucleotide cyclase"/>
    <property type="match status" value="1"/>
</dbReference>
<dbReference type="PANTHER" id="PTHR43081">
    <property type="entry name" value="ADENYLATE CYCLASE, TERMINAL-DIFFERENTIATION SPECIFIC-RELATED"/>
    <property type="match status" value="1"/>
</dbReference>
<dbReference type="AlphaFoldDB" id="I4B8D3"/>
<accession>I4B8D3</accession>
<feature type="transmembrane region" description="Helical" evidence="1">
    <location>
        <begin position="40"/>
        <end position="58"/>
    </location>
</feature>
<evidence type="ECO:0000313" key="4">
    <source>
        <dbReference type="Proteomes" id="UP000006048"/>
    </source>
</evidence>